<organism evidence="2 3">
    <name type="scientific">Phanerochaete carnosa (strain HHB-10118-sp)</name>
    <name type="common">White-rot fungus</name>
    <name type="synonym">Peniophora carnosa</name>
    <dbReference type="NCBI Taxonomy" id="650164"/>
    <lineage>
        <taxon>Eukaryota</taxon>
        <taxon>Fungi</taxon>
        <taxon>Dikarya</taxon>
        <taxon>Basidiomycota</taxon>
        <taxon>Agaricomycotina</taxon>
        <taxon>Agaricomycetes</taxon>
        <taxon>Polyporales</taxon>
        <taxon>Phanerochaetaceae</taxon>
        <taxon>Phanerochaete</taxon>
    </lineage>
</organism>
<dbReference type="InParanoid" id="K5UH87"/>
<reference evidence="2 3" key="1">
    <citation type="journal article" date="2012" name="BMC Genomics">
        <title>Comparative genomics of the white-rot fungi, Phanerochaete carnosa and P. chrysosporium, to elucidate the genetic basis of the distinct wood types they colonize.</title>
        <authorList>
            <person name="Suzuki H."/>
            <person name="MacDonald J."/>
            <person name="Syed K."/>
            <person name="Salamov A."/>
            <person name="Hori C."/>
            <person name="Aerts A."/>
            <person name="Henrissat B."/>
            <person name="Wiebenga A."/>
            <person name="vanKuyk P.A."/>
            <person name="Barry K."/>
            <person name="Lindquist E."/>
            <person name="LaButti K."/>
            <person name="Lapidus A."/>
            <person name="Lucas S."/>
            <person name="Coutinho P."/>
            <person name="Gong Y."/>
            <person name="Samejima M."/>
            <person name="Mahadevan R."/>
            <person name="Abou-Zaid M."/>
            <person name="de Vries R.P."/>
            <person name="Igarashi K."/>
            <person name="Yadav J.S."/>
            <person name="Grigoriev I.V."/>
            <person name="Master E.R."/>
        </authorList>
    </citation>
    <scope>NUCLEOTIDE SEQUENCE [LARGE SCALE GENOMIC DNA]</scope>
    <source>
        <strain evidence="2 3">HHB-10118-sp</strain>
    </source>
</reference>
<dbReference type="AlphaFoldDB" id="K5UH87"/>
<evidence type="ECO:0000313" key="3">
    <source>
        <dbReference type="Proteomes" id="UP000008370"/>
    </source>
</evidence>
<accession>K5UH87</accession>
<protein>
    <recommendedName>
        <fullName evidence="4">F-box domain-containing protein</fullName>
    </recommendedName>
</protein>
<dbReference type="GeneID" id="18919290"/>
<dbReference type="SUPFAM" id="SSF52058">
    <property type="entry name" value="L domain-like"/>
    <property type="match status" value="1"/>
</dbReference>
<dbReference type="EMBL" id="JH930703">
    <property type="protein sequence ID" value="EKM48831.1"/>
    <property type="molecule type" value="Genomic_DNA"/>
</dbReference>
<feature type="region of interest" description="Disordered" evidence="1">
    <location>
        <begin position="144"/>
        <end position="199"/>
    </location>
</feature>
<dbReference type="HOGENOM" id="CLU_1372630_0_0_1"/>
<evidence type="ECO:0008006" key="4">
    <source>
        <dbReference type="Google" id="ProtNLM"/>
    </source>
</evidence>
<evidence type="ECO:0000313" key="2">
    <source>
        <dbReference type="EMBL" id="EKM48831.1"/>
    </source>
</evidence>
<evidence type="ECO:0000256" key="1">
    <source>
        <dbReference type="SAM" id="MobiDB-lite"/>
    </source>
</evidence>
<feature type="compositionally biased region" description="Acidic residues" evidence="1">
    <location>
        <begin position="149"/>
        <end position="184"/>
    </location>
</feature>
<gene>
    <name evidence="2" type="ORF">PHACADRAFT_266069</name>
</gene>
<dbReference type="Proteomes" id="UP000008370">
    <property type="component" value="Unassembled WGS sequence"/>
</dbReference>
<name>K5UH87_PHACS</name>
<keyword evidence="3" id="KW-1185">Reference proteome</keyword>
<dbReference type="RefSeq" id="XP_007402617.1">
    <property type="nucleotide sequence ID" value="XM_007402555.1"/>
</dbReference>
<sequence length="199" mass="22662">MMHFPSSDIHTITLTDIPVVGRVWHYFSVMPELRRLDIMSNEITLRTLFSVLGDATAFPALESLDLAGFTWNKCHTIRWKRRTRLNSLMLELIQILDFRKRFGKGIKMLSLSAANNVFRRDGIERDLPRLEALVEELACEENEKVECDSCAEDEEDAAADTDEDESTEEEEEGQDQESDEEEVGDGPHEDGEEPGFAPV</sequence>
<dbReference type="KEGG" id="pco:PHACADRAFT_266069"/>
<proteinExistence type="predicted"/>